<dbReference type="EMBL" id="CP000667">
    <property type="protein sequence ID" value="ABP53010.1"/>
    <property type="molecule type" value="Genomic_DNA"/>
</dbReference>
<dbReference type="AlphaFoldDB" id="A4X2B0"/>
<evidence type="ECO:0000313" key="1">
    <source>
        <dbReference type="EMBL" id="ABP53010.1"/>
    </source>
</evidence>
<reference evidence="2" key="1">
    <citation type="journal article" date="2007" name="Proc. Natl. Acad. Sci. U.S.A.">
        <title>Genome sequencing reveals complex secondary metabolome in the marine actinomycete Salinispora tropica.</title>
        <authorList>
            <person name="Udwary D.W."/>
            <person name="Zeigler L."/>
            <person name="Asolkar R.N."/>
            <person name="Singan V."/>
            <person name="Lapidus A."/>
            <person name="Fenical W."/>
            <person name="Jensen P.R."/>
            <person name="Moore B.S."/>
        </authorList>
    </citation>
    <scope>NUCLEOTIDE SEQUENCE [LARGE SCALE GENOMIC DNA]</scope>
    <source>
        <strain evidence="2">ATCC BAA-916 / DSM 44818 / CNB-440</strain>
    </source>
</reference>
<proteinExistence type="predicted"/>
<dbReference type="RefSeq" id="WP_011904444.1">
    <property type="nucleotide sequence ID" value="NC_009380.1"/>
</dbReference>
<name>A4X2B0_SALTO</name>
<dbReference type="KEGG" id="stp:Strop_0526"/>
<dbReference type="HOGENOM" id="CLU_1650923_0_0_11"/>
<evidence type="ECO:0000313" key="2">
    <source>
        <dbReference type="Proteomes" id="UP000000235"/>
    </source>
</evidence>
<dbReference type="PATRIC" id="fig|369723.5.peg.540"/>
<accession>A4X2B0</accession>
<protein>
    <submittedName>
        <fullName evidence="1">Uncharacterized protein</fullName>
    </submittedName>
</protein>
<keyword evidence="2" id="KW-1185">Reference proteome</keyword>
<sequence length="160" mass="18756">MPNVKVPNVDEVVRWIKDGKKLTWIVDEIQRKYGVKVGYSTVVDIRRRNDIPALIGRHDDLIPWPLRKEHRHKMPPKMLRALGRRRNGEPLGPTVERELDRWLVARAETSPEAPYGTVVHYNPLTKEGWFYVARRPGIDNDLIRVPDEDASVRTRTRRDH</sequence>
<organism evidence="1 2">
    <name type="scientific">Salinispora tropica (strain ATCC BAA-916 / DSM 44818 / JCM 13857 / NBRC 105044 / CNB-440)</name>
    <dbReference type="NCBI Taxonomy" id="369723"/>
    <lineage>
        <taxon>Bacteria</taxon>
        <taxon>Bacillati</taxon>
        <taxon>Actinomycetota</taxon>
        <taxon>Actinomycetes</taxon>
        <taxon>Micromonosporales</taxon>
        <taxon>Micromonosporaceae</taxon>
        <taxon>Salinispora</taxon>
    </lineage>
</organism>
<gene>
    <name evidence="1" type="ordered locus">Strop_0526</name>
</gene>
<dbReference type="eggNOG" id="COG1167">
    <property type="taxonomic scope" value="Bacteria"/>
</dbReference>
<dbReference type="Proteomes" id="UP000000235">
    <property type="component" value="Chromosome"/>
</dbReference>